<dbReference type="EMBL" id="JAQOSQ010000014">
    <property type="protein sequence ID" value="MDJ1184351.1"/>
    <property type="molecule type" value="Genomic_DNA"/>
</dbReference>
<sequence length="738" mass="81700">MHGKEGLLKPWEFLIQKEGDRAWLPLEPPSVEVLEGRYQLVVRSQFPQVPIAVTLTYQSDSEGTPQVQARDRQTNKEGLMVVFPYTHLKAGWWNITCNLQSEDGESRSYIVALKALSVDAEEDEFDDDGNASEEEKQDSAIGGSAIDGSAIGGSAIADLETSPVEEEIEEEIEPEDLDESEEEDNPEEPEEPEAYDSSFFDVPPPPEAPEPFPYLAEVDLSSVEFALDRQMVLAGEDGDVLLNGMLSGDRPEVFPGQVGLKLVVSLYDPQNLELIQQLEHLLILQSVPVPFAYRFPLPEENTLHFILAEAKIFDSWSVTPEPEGEEPQPLTAVQFSISTGIDRLMEEIAERRESEDVSSPAPPIVPFPLTAEPAHFPSAPVSKPPAVNLDLFNIAKKQPKASLEFTQPFQISASPSIPPQLASAEVTPARKYLQLPSLNGLSAAAPSEDLPRLPEAPKPPEPKQELTLPPVNLTPVAPAAPEPEPEPETPPSPIDEAFQSLHLQDKFAERLNELAKEAEAWVDEKLSVEEGEESAELAEQKTDENENAEDEVLDAEFVEDESPAILELETVSEPLKLLPPGEDEERKAQEVVWDGGSRQEETVPESRSLVPSKLQHFDVPLPTPEVESLETDWVAGETIAIEIGLAARSPNIHVKYWLLDTQTRMLLQEPGWIVDFLPEGLDDRRAILQLVVPNGTMEVQFEAIAVEVGTQRESHKASFRRLVIPPNLPELTFEELEE</sequence>
<gene>
    <name evidence="2" type="ORF">PMH09_14290</name>
</gene>
<protein>
    <submittedName>
        <fullName evidence="2">Uncharacterized protein</fullName>
    </submittedName>
</protein>
<feature type="compositionally biased region" description="Pro residues" evidence="1">
    <location>
        <begin position="202"/>
        <end position="211"/>
    </location>
</feature>
<feature type="compositionally biased region" description="Low complexity" evidence="1">
    <location>
        <begin position="139"/>
        <end position="158"/>
    </location>
</feature>
<organism evidence="2 3">
    <name type="scientific">Roseofilum casamattae BLCC-M143</name>
    <dbReference type="NCBI Taxonomy" id="3022442"/>
    <lineage>
        <taxon>Bacteria</taxon>
        <taxon>Bacillati</taxon>
        <taxon>Cyanobacteriota</taxon>
        <taxon>Cyanophyceae</taxon>
        <taxon>Desertifilales</taxon>
        <taxon>Desertifilaceae</taxon>
        <taxon>Roseofilum</taxon>
        <taxon>Roseofilum casamattae</taxon>
    </lineage>
</organism>
<evidence type="ECO:0000256" key="1">
    <source>
        <dbReference type="SAM" id="MobiDB-lite"/>
    </source>
</evidence>
<dbReference type="Proteomes" id="UP001232992">
    <property type="component" value="Unassembled WGS sequence"/>
</dbReference>
<name>A0ABT7BYW7_9CYAN</name>
<evidence type="ECO:0000313" key="3">
    <source>
        <dbReference type="Proteomes" id="UP001232992"/>
    </source>
</evidence>
<dbReference type="RefSeq" id="WP_283759004.1">
    <property type="nucleotide sequence ID" value="NZ_JAQOSQ010000014.1"/>
</dbReference>
<feature type="region of interest" description="Disordered" evidence="1">
    <location>
        <begin position="120"/>
        <end position="211"/>
    </location>
</feature>
<accession>A0ABT7BYW7</accession>
<comment type="caution">
    <text evidence="2">The sequence shown here is derived from an EMBL/GenBank/DDBJ whole genome shotgun (WGS) entry which is preliminary data.</text>
</comment>
<feature type="compositionally biased region" description="Acidic residues" evidence="1">
    <location>
        <begin position="163"/>
        <end position="194"/>
    </location>
</feature>
<feature type="compositionally biased region" description="Acidic residues" evidence="1">
    <location>
        <begin position="120"/>
        <end position="132"/>
    </location>
</feature>
<proteinExistence type="predicted"/>
<feature type="region of interest" description="Disordered" evidence="1">
    <location>
        <begin position="526"/>
        <end position="549"/>
    </location>
</feature>
<reference evidence="2 3" key="1">
    <citation type="submission" date="2023-01" db="EMBL/GenBank/DDBJ databases">
        <title>Novel diversity within Roseofilum (Cyanobacteria; Desertifilaceae) from marine benthic mats with descriptions of four novel species.</title>
        <authorList>
            <person name="Wang Y."/>
            <person name="Berthold D.E."/>
            <person name="Hu J."/>
            <person name="Lefler F.W."/>
            <person name="Laughinghouse H.D. IV."/>
        </authorList>
    </citation>
    <scope>NUCLEOTIDE SEQUENCE [LARGE SCALE GENOMIC DNA]</scope>
    <source>
        <strain evidence="2 3">BLCC-M143</strain>
    </source>
</reference>
<feature type="compositionally biased region" description="Pro residues" evidence="1">
    <location>
        <begin position="478"/>
        <end position="493"/>
    </location>
</feature>
<feature type="region of interest" description="Disordered" evidence="1">
    <location>
        <begin position="443"/>
        <end position="495"/>
    </location>
</feature>
<evidence type="ECO:0000313" key="2">
    <source>
        <dbReference type="EMBL" id="MDJ1184351.1"/>
    </source>
</evidence>
<keyword evidence="3" id="KW-1185">Reference proteome</keyword>